<dbReference type="EMBL" id="KZ503459">
    <property type="protein sequence ID" value="PKU63916.1"/>
    <property type="molecule type" value="Genomic_DNA"/>
</dbReference>
<accession>A0A2I0VKH5</accession>
<evidence type="ECO:0000313" key="2">
    <source>
        <dbReference type="Proteomes" id="UP000233837"/>
    </source>
</evidence>
<dbReference type="Proteomes" id="UP000233837">
    <property type="component" value="Unassembled WGS sequence"/>
</dbReference>
<dbReference type="AlphaFoldDB" id="A0A2I0VKH5"/>
<reference evidence="1 2" key="1">
    <citation type="journal article" date="2016" name="Sci. Rep.">
        <title>The Dendrobium catenatum Lindl. genome sequence provides insights into polysaccharide synthase, floral development and adaptive evolution.</title>
        <authorList>
            <person name="Zhang G.Q."/>
            <person name="Xu Q."/>
            <person name="Bian C."/>
            <person name="Tsai W.C."/>
            <person name="Yeh C.M."/>
            <person name="Liu K.W."/>
            <person name="Yoshida K."/>
            <person name="Zhang L.S."/>
            <person name="Chang S.B."/>
            <person name="Chen F."/>
            <person name="Shi Y."/>
            <person name="Su Y.Y."/>
            <person name="Zhang Y.Q."/>
            <person name="Chen L.J."/>
            <person name="Yin Y."/>
            <person name="Lin M."/>
            <person name="Huang H."/>
            <person name="Deng H."/>
            <person name="Wang Z.W."/>
            <person name="Zhu S.L."/>
            <person name="Zhao X."/>
            <person name="Deng C."/>
            <person name="Niu S.C."/>
            <person name="Huang J."/>
            <person name="Wang M."/>
            <person name="Liu G.H."/>
            <person name="Yang H.J."/>
            <person name="Xiao X.J."/>
            <person name="Hsiao Y.Y."/>
            <person name="Wu W.L."/>
            <person name="Chen Y.Y."/>
            <person name="Mitsuda N."/>
            <person name="Ohme-Takagi M."/>
            <person name="Luo Y.B."/>
            <person name="Van de Peer Y."/>
            <person name="Liu Z.J."/>
        </authorList>
    </citation>
    <scope>NUCLEOTIDE SEQUENCE [LARGE SCALE GENOMIC DNA]</scope>
    <source>
        <tissue evidence="1">The whole plant</tissue>
    </source>
</reference>
<evidence type="ECO:0000313" key="1">
    <source>
        <dbReference type="EMBL" id="PKU63916.1"/>
    </source>
</evidence>
<reference evidence="1 2" key="2">
    <citation type="journal article" date="2017" name="Nature">
        <title>The Apostasia genome and the evolution of orchids.</title>
        <authorList>
            <person name="Zhang G.Q."/>
            <person name="Liu K.W."/>
            <person name="Li Z."/>
            <person name="Lohaus R."/>
            <person name="Hsiao Y.Y."/>
            <person name="Niu S.C."/>
            <person name="Wang J.Y."/>
            <person name="Lin Y.C."/>
            <person name="Xu Q."/>
            <person name="Chen L.J."/>
            <person name="Yoshida K."/>
            <person name="Fujiwara S."/>
            <person name="Wang Z.W."/>
            <person name="Zhang Y.Q."/>
            <person name="Mitsuda N."/>
            <person name="Wang M."/>
            <person name="Liu G.H."/>
            <person name="Pecoraro L."/>
            <person name="Huang H.X."/>
            <person name="Xiao X.J."/>
            <person name="Lin M."/>
            <person name="Wu X.Y."/>
            <person name="Wu W.L."/>
            <person name="Chen Y.Y."/>
            <person name="Chang S.B."/>
            <person name="Sakamoto S."/>
            <person name="Ohme-Takagi M."/>
            <person name="Yagi M."/>
            <person name="Zeng S.J."/>
            <person name="Shen C.Y."/>
            <person name="Yeh C.M."/>
            <person name="Luo Y.B."/>
            <person name="Tsai W.C."/>
            <person name="Van de Peer Y."/>
            <person name="Liu Z.J."/>
        </authorList>
    </citation>
    <scope>NUCLEOTIDE SEQUENCE [LARGE SCALE GENOMIC DNA]</scope>
    <source>
        <tissue evidence="1">The whole plant</tissue>
    </source>
</reference>
<sequence>MGCHHSIEASVPFSGVRVITINGHLELFESPVTAGEVTGKPSHHVLCSAAHLLTTGARSLRPEDRLESGRLYFLLPQSVLQAGPLDLAALATRLTNLARTAPVVKAKVESAATGPGSVAAGVNHGKAQERPRPHMWRPVLSTVREISLSLSLASQSVIKSPKAKA</sequence>
<dbReference type="OrthoDB" id="736928at2759"/>
<proteinExistence type="predicted"/>
<gene>
    <name evidence="1" type="ORF">MA16_Dca009900</name>
</gene>
<dbReference type="InterPro" id="IPR025322">
    <property type="entry name" value="PADRE_dom"/>
</dbReference>
<keyword evidence="2" id="KW-1185">Reference proteome</keyword>
<organism evidence="1 2">
    <name type="scientific">Dendrobium catenatum</name>
    <dbReference type="NCBI Taxonomy" id="906689"/>
    <lineage>
        <taxon>Eukaryota</taxon>
        <taxon>Viridiplantae</taxon>
        <taxon>Streptophyta</taxon>
        <taxon>Embryophyta</taxon>
        <taxon>Tracheophyta</taxon>
        <taxon>Spermatophyta</taxon>
        <taxon>Magnoliopsida</taxon>
        <taxon>Liliopsida</taxon>
        <taxon>Asparagales</taxon>
        <taxon>Orchidaceae</taxon>
        <taxon>Epidendroideae</taxon>
        <taxon>Malaxideae</taxon>
        <taxon>Dendrobiinae</taxon>
        <taxon>Dendrobium</taxon>
    </lineage>
</organism>
<protein>
    <submittedName>
        <fullName evidence="1">Uncharacterized protein</fullName>
    </submittedName>
</protein>
<dbReference type="Pfam" id="PF14009">
    <property type="entry name" value="PADRE"/>
    <property type="match status" value="1"/>
</dbReference>
<name>A0A2I0VKH5_9ASPA</name>
<dbReference type="PANTHER" id="PTHR33052">
    <property type="entry name" value="DUF4228 DOMAIN PROTEIN-RELATED"/>
    <property type="match status" value="1"/>
</dbReference>